<organism evidence="2 3">
    <name type="scientific">Pseudomonas multiresinivorans</name>
    <dbReference type="NCBI Taxonomy" id="95301"/>
    <lineage>
        <taxon>Bacteria</taxon>
        <taxon>Pseudomonadati</taxon>
        <taxon>Pseudomonadota</taxon>
        <taxon>Gammaproteobacteria</taxon>
        <taxon>Pseudomonadales</taxon>
        <taxon>Pseudomonadaceae</taxon>
        <taxon>Pseudomonas</taxon>
    </lineage>
</organism>
<dbReference type="KEGG" id="pmui:G4G71_10905"/>
<evidence type="ECO:0000313" key="2">
    <source>
        <dbReference type="EMBL" id="QJP10498.1"/>
    </source>
</evidence>
<gene>
    <name evidence="1" type="ORF">G4G71_10905</name>
    <name evidence="2" type="ORF">G4G71_22375</name>
</gene>
<sequence>MNRQQLEYPENTAEYQDGIEAKQLGLTERACPWGLHELDRRCRWLAGYHDTVLDRREAA</sequence>
<proteinExistence type="predicted"/>
<name>A0A7Z3BP87_9PSED</name>
<evidence type="ECO:0008006" key="4">
    <source>
        <dbReference type="Google" id="ProtNLM"/>
    </source>
</evidence>
<evidence type="ECO:0000313" key="1">
    <source>
        <dbReference type="EMBL" id="QJP08358.1"/>
    </source>
</evidence>
<accession>A0A7Z3BP87</accession>
<dbReference type="EMBL" id="CP048833">
    <property type="protein sequence ID" value="QJP08358.1"/>
    <property type="molecule type" value="Genomic_DNA"/>
</dbReference>
<reference evidence="2 3" key="1">
    <citation type="submission" date="2020-02" db="EMBL/GenBank/DDBJ databases">
        <title>Complete genome sequence of Pseudomonas multiresinivorans ORNL1.</title>
        <authorList>
            <person name="Podar M."/>
        </authorList>
    </citation>
    <scope>NUCLEOTIDE SEQUENCE [LARGE SCALE GENOMIC DNA]</scope>
    <source>
        <strain evidence="2">Populi</strain>
        <strain evidence="3">populi</strain>
    </source>
</reference>
<dbReference type="AlphaFoldDB" id="A0A7Z3BP87"/>
<dbReference type="KEGG" id="pmui:G4G71_22375"/>
<dbReference type="Proteomes" id="UP000502549">
    <property type="component" value="Chromosome"/>
</dbReference>
<evidence type="ECO:0000313" key="3">
    <source>
        <dbReference type="Proteomes" id="UP000502549"/>
    </source>
</evidence>
<keyword evidence="3" id="KW-1185">Reference proteome</keyword>
<dbReference type="EMBL" id="CP048833">
    <property type="protein sequence ID" value="QJP10498.1"/>
    <property type="molecule type" value="Genomic_DNA"/>
</dbReference>
<dbReference type="RefSeq" id="WP_169937531.1">
    <property type="nucleotide sequence ID" value="NZ_CP048833.1"/>
</dbReference>
<protein>
    <recommendedName>
        <fullName evidence="4">Ribosome modulation factor</fullName>
    </recommendedName>
</protein>